<protein>
    <recommendedName>
        <fullName evidence="13">C2H2-type domain-containing protein</fullName>
    </recommendedName>
</protein>
<evidence type="ECO:0000256" key="2">
    <source>
        <dbReference type="ARBA" id="ARBA00006991"/>
    </source>
</evidence>
<feature type="region of interest" description="Disordered" evidence="12">
    <location>
        <begin position="1"/>
        <end position="81"/>
    </location>
</feature>
<dbReference type="GO" id="GO:0000978">
    <property type="term" value="F:RNA polymerase II cis-regulatory region sequence-specific DNA binding"/>
    <property type="evidence" value="ECO:0007669"/>
    <property type="project" value="UniProtKB-ARBA"/>
</dbReference>
<evidence type="ECO:0000256" key="8">
    <source>
        <dbReference type="ARBA" id="ARBA00023125"/>
    </source>
</evidence>
<comment type="similarity">
    <text evidence="2">Belongs to the krueppel C2H2-type zinc-finger protein family.</text>
</comment>
<keyword evidence="16" id="KW-1185">Reference proteome</keyword>
<dbReference type="EMBL" id="KI894010">
    <property type="protein sequence ID" value="OCF50496.1"/>
    <property type="molecule type" value="Genomic_DNA"/>
</dbReference>
<keyword evidence="6" id="KW-0862">Zinc</keyword>
<proteinExistence type="inferred from homology"/>
<keyword evidence="10" id="KW-0539">Nucleus</keyword>
<feature type="compositionally biased region" description="Low complexity" evidence="12">
    <location>
        <begin position="680"/>
        <end position="691"/>
    </location>
</feature>
<dbReference type="GeneID" id="30172189"/>
<feature type="region of interest" description="Disordered" evidence="12">
    <location>
        <begin position="804"/>
        <end position="873"/>
    </location>
</feature>
<dbReference type="GO" id="GO:0008270">
    <property type="term" value="F:zinc ion binding"/>
    <property type="evidence" value="ECO:0007669"/>
    <property type="project" value="UniProtKB-KW"/>
</dbReference>
<dbReference type="Gene3D" id="3.30.160.60">
    <property type="entry name" value="Classic Zinc Finger"/>
    <property type="match status" value="4"/>
</dbReference>
<feature type="region of interest" description="Disordered" evidence="12">
    <location>
        <begin position="672"/>
        <end position="692"/>
    </location>
</feature>
<dbReference type="FunFam" id="3.30.160.60:FF:000931">
    <property type="entry name" value="zinc finger protein 697"/>
    <property type="match status" value="1"/>
</dbReference>
<feature type="compositionally biased region" description="Basic and acidic residues" evidence="12">
    <location>
        <begin position="755"/>
        <end position="764"/>
    </location>
</feature>
<feature type="compositionally biased region" description="Low complexity" evidence="12">
    <location>
        <begin position="253"/>
        <end position="262"/>
    </location>
</feature>
<dbReference type="SMART" id="SM00355">
    <property type="entry name" value="ZnF_C2H2"/>
    <property type="match status" value="4"/>
</dbReference>
<dbReference type="RefSeq" id="XP_019011715.1">
    <property type="nucleotide sequence ID" value="XM_019155561.1"/>
</dbReference>
<dbReference type="InterPro" id="IPR013087">
    <property type="entry name" value="Znf_C2H2_type"/>
</dbReference>
<feature type="domain" description="C2H2-type" evidence="13">
    <location>
        <begin position="144"/>
        <end position="173"/>
    </location>
</feature>
<dbReference type="PANTHER" id="PTHR23235:SF120">
    <property type="entry name" value="KRUPPEL-LIKE FACTOR 15"/>
    <property type="match status" value="1"/>
</dbReference>
<sequence length="873" mass="95283">MSIMFMTPISNDRGNPNRTPSPSDFLDLSPIPPRRPLPAFLPDPPASEIRPSPPCTTASPTRDDESISSSDTDTEMENSSPISLSTENLILSIEQLVNDHNLVGAGHDIHARPHVCDYPSCNKAFARKSDLARHYRIHTNDRPFTCTYRNCGKSFIQRSALTVHYRVHTGERPHHCETCNKAFADSSSLARHRRIHTGLRPYTCKIPGCGKPFARRNTLLKHWKRTHPGLPPPSTNSHKHNIHTPVVNTRLTSGSYPSSGSSVEQYPATPSSASAPHGYATLHPPEGTAYTFNGGFAGSIFGGTSGQPSYAVTGHPNAYRQPQHFYHPQQAPDHIALTPISSTNSHFGESVHQGDTNHTPSRPATGTYESEVKQQQGHGGPHSAHPGLSPSPGFNQQGFTYTQYHSPISGYPQSTDYPFSRFASEGGSVIFGDTKPNVNIAPRSISNPVDGPKYQPYNMASGPFGHVGGGFHPSQLAIPPNYQSHLMPSYHSANMGLHPKMTHEIKSELPQSSDESSSVEDDEPLVALHEAPPSFALHPPNGPAMSMPFSAVNSNNFGQFPGNHSQNYMPQQSSGGRLHSAPPTMQRFNSLPSEPTANTWGTSTVPYQSHSTGDAKSDDQEWEDIADEMLSREASVTDNTQVTSIEIEQKPLASIQEGNQWGEAISYPVPPLDNRKNPFSSSASSSSTSSTLVGSMHTAPAVNHLPPIYTHGNHHMALTPINPNGFYPTPITPANWAHDAIKPHAIFQSPAIHSQHSERDKENETTQEITLTTPPKWMEQQRKDGRTVSAVGLGIANVHFEDRESDITTSKEDKEWNEGEDERLSDDDTIEDKSDEEFVLGRRPKGKTGVGRGRGRGRGAARGLGGRRGRKSQ</sequence>
<keyword evidence="8" id="KW-0238">DNA-binding</keyword>
<evidence type="ECO:0000259" key="13">
    <source>
        <dbReference type="PROSITE" id="PS50157"/>
    </source>
</evidence>
<dbReference type="GO" id="GO:0000981">
    <property type="term" value="F:DNA-binding transcription factor activity, RNA polymerase II-specific"/>
    <property type="evidence" value="ECO:0007669"/>
    <property type="project" value="TreeGrafter"/>
</dbReference>
<feature type="compositionally biased region" description="Polar residues" evidence="12">
    <location>
        <begin position="341"/>
        <end position="376"/>
    </location>
</feature>
<feature type="compositionally biased region" description="Basic and acidic residues" evidence="12">
    <location>
        <begin position="804"/>
        <end position="817"/>
    </location>
</feature>
<evidence type="ECO:0000256" key="6">
    <source>
        <dbReference type="ARBA" id="ARBA00022833"/>
    </source>
</evidence>
<evidence type="ECO:0000256" key="7">
    <source>
        <dbReference type="ARBA" id="ARBA00023015"/>
    </source>
</evidence>
<evidence type="ECO:0000313" key="16">
    <source>
        <dbReference type="Proteomes" id="UP000094020"/>
    </source>
</evidence>
<dbReference type="Proteomes" id="UP000094020">
    <property type="component" value="Chromosome 7"/>
</dbReference>
<evidence type="ECO:0000256" key="10">
    <source>
        <dbReference type="ARBA" id="ARBA00023242"/>
    </source>
</evidence>
<dbReference type="PANTHER" id="PTHR23235">
    <property type="entry name" value="KRUEPPEL-LIKE TRANSCRIPTION FACTOR"/>
    <property type="match status" value="1"/>
</dbReference>
<feature type="compositionally biased region" description="Polar residues" evidence="12">
    <location>
        <begin position="8"/>
        <end position="22"/>
    </location>
</feature>
<evidence type="ECO:0000256" key="3">
    <source>
        <dbReference type="ARBA" id="ARBA00022723"/>
    </source>
</evidence>
<feature type="domain" description="C2H2-type" evidence="13">
    <location>
        <begin position="202"/>
        <end position="232"/>
    </location>
</feature>
<evidence type="ECO:0000256" key="4">
    <source>
        <dbReference type="ARBA" id="ARBA00022737"/>
    </source>
</evidence>
<dbReference type="EMBL" id="CP144525">
    <property type="protein sequence ID" value="WWC71317.1"/>
    <property type="molecule type" value="Genomic_DNA"/>
</dbReference>
<reference evidence="14" key="1">
    <citation type="submission" date="2013-07" db="EMBL/GenBank/DDBJ databases">
        <title>The Genome Sequence of Cryptococcus pinus CBS10737.</title>
        <authorList>
            <consortium name="The Broad Institute Genome Sequencing Platform"/>
            <person name="Cuomo C."/>
            <person name="Litvintseva A."/>
            <person name="Chen Y."/>
            <person name="Heitman J."/>
            <person name="Sun S."/>
            <person name="Springer D."/>
            <person name="Dromer F."/>
            <person name="Young S.K."/>
            <person name="Zeng Q."/>
            <person name="Gargeya S."/>
            <person name="Fitzgerald M."/>
            <person name="Abouelleil A."/>
            <person name="Alvarado L."/>
            <person name="Berlin A.M."/>
            <person name="Chapman S.B."/>
            <person name="Dewar J."/>
            <person name="Goldberg J."/>
            <person name="Griggs A."/>
            <person name="Gujja S."/>
            <person name="Hansen M."/>
            <person name="Howarth C."/>
            <person name="Imamovic A."/>
            <person name="Larimer J."/>
            <person name="McCowan C."/>
            <person name="Murphy C."/>
            <person name="Pearson M."/>
            <person name="Priest M."/>
            <person name="Roberts A."/>
            <person name="Saif S."/>
            <person name="Shea T."/>
            <person name="Sykes S."/>
            <person name="Wortman J."/>
            <person name="Nusbaum C."/>
            <person name="Birren B."/>
        </authorList>
    </citation>
    <scope>NUCLEOTIDE SEQUENCE [LARGE SCALE GENOMIC DNA]</scope>
    <source>
        <strain evidence="14">CBS 10737</strain>
    </source>
</reference>
<keyword evidence="5 11" id="KW-0863">Zinc-finger</keyword>
<name>A0A1B9I4Q1_9TREE</name>
<evidence type="ECO:0000313" key="14">
    <source>
        <dbReference type="EMBL" id="OCF50496.1"/>
    </source>
</evidence>
<keyword evidence="4" id="KW-0677">Repeat</keyword>
<keyword evidence="9" id="KW-0804">Transcription</keyword>
<feature type="compositionally biased region" description="Polar residues" evidence="12">
    <location>
        <begin position="392"/>
        <end position="407"/>
    </location>
</feature>
<dbReference type="SUPFAM" id="SSF57667">
    <property type="entry name" value="beta-beta-alpha zinc fingers"/>
    <property type="match status" value="2"/>
</dbReference>
<feature type="compositionally biased region" description="Basic residues" evidence="12">
    <location>
        <begin position="853"/>
        <end position="873"/>
    </location>
</feature>
<dbReference type="InterPro" id="IPR036236">
    <property type="entry name" value="Znf_C2H2_sf"/>
</dbReference>
<dbReference type="OrthoDB" id="654211at2759"/>
<dbReference type="KEGG" id="kpin:30172189"/>
<dbReference type="PROSITE" id="PS00028">
    <property type="entry name" value="ZINC_FINGER_C2H2_1"/>
    <property type="match status" value="4"/>
</dbReference>
<reference evidence="15" key="4">
    <citation type="submission" date="2024-02" db="EMBL/GenBank/DDBJ databases">
        <title>Comparative genomics of Cryptococcus and Kwoniella reveals pathogenesis evolution and contrasting modes of karyotype evolution via chromosome fusion or intercentromeric recombination.</title>
        <authorList>
            <person name="Coelho M.A."/>
            <person name="David-Palma M."/>
            <person name="Shea T."/>
            <person name="Bowers K."/>
            <person name="McGinley-Smith S."/>
            <person name="Mohammad A.W."/>
            <person name="Gnirke A."/>
            <person name="Yurkov A.M."/>
            <person name="Nowrousian M."/>
            <person name="Sun S."/>
            <person name="Cuomo C.A."/>
            <person name="Heitman J."/>
        </authorList>
    </citation>
    <scope>NUCLEOTIDE SEQUENCE</scope>
    <source>
        <strain evidence="15">CBS 10737</strain>
    </source>
</reference>
<dbReference type="Pfam" id="PF00096">
    <property type="entry name" value="zf-C2H2"/>
    <property type="match status" value="4"/>
</dbReference>
<evidence type="ECO:0000256" key="11">
    <source>
        <dbReference type="PROSITE-ProRule" id="PRU00042"/>
    </source>
</evidence>
<feature type="compositionally biased region" description="Pro residues" evidence="12">
    <location>
        <begin position="30"/>
        <end position="45"/>
    </location>
</feature>
<evidence type="ECO:0000313" key="15">
    <source>
        <dbReference type="EMBL" id="WWC71317.1"/>
    </source>
</evidence>
<feature type="domain" description="C2H2-type" evidence="13">
    <location>
        <begin position="174"/>
        <end position="201"/>
    </location>
</feature>
<dbReference type="STRING" id="1296096.A0A1B9I4Q1"/>
<feature type="region of interest" description="Disordered" evidence="12">
    <location>
        <begin position="253"/>
        <end position="275"/>
    </location>
</feature>
<feature type="compositionally biased region" description="Acidic residues" evidence="12">
    <location>
        <begin position="818"/>
        <end position="838"/>
    </location>
</feature>
<dbReference type="GO" id="GO:0005634">
    <property type="term" value="C:nucleus"/>
    <property type="evidence" value="ECO:0007669"/>
    <property type="project" value="UniProtKB-SubCell"/>
</dbReference>
<dbReference type="PROSITE" id="PS50157">
    <property type="entry name" value="ZINC_FINGER_C2H2_2"/>
    <property type="match status" value="4"/>
</dbReference>
<feature type="region of interest" description="Disordered" evidence="12">
    <location>
        <begin position="341"/>
        <end position="407"/>
    </location>
</feature>
<evidence type="ECO:0000256" key="12">
    <source>
        <dbReference type="SAM" id="MobiDB-lite"/>
    </source>
</evidence>
<reference evidence="14" key="3">
    <citation type="submission" date="2016-07" db="EMBL/GenBank/DDBJ databases">
        <title>Evolution of pathogenesis and genome organization in the Tremellales.</title>
        <authorList>
            <person name="Cuomo C."/>
            <person name="Litvintseva A."/>
            <person name="Heitman J."/>
            <person name="Chen Y."/>
            <person name="Sun S."/>
            <person name="Springer D."/>
            <person name="Dromer F."/>
            <person name="Young S."/>
            <person name="Zeng Q."/>
            <person name="Chapman S."/>
            <person name="Gujja S."/>
            <person name="Saif S."/>
            <person name="Birren B."/>
        </authorList>
    </citation>
    <scope>NUCLEOTIDE SEQUENCE</scope>
    <source>
        <strain evidence="14">CBS 10737</strain>
    </source>
</reference>
<keyword evidence="7" id="KW-0805">Transcription regulation</keyword>
<feature type="region of interest" description="Disordered" evidence="12">
    <location>
        <begin position="752"/>
        <end position="771"/>
    </location>
</feature>
<dbReference type="AlphaFoldDB" id="A0A1B9I4Q1"/>
<comment type="subcellular location">
    <subcellularLocation>
        <location evidence="1">Nucleus</location>
    </subcellularLocation>
</comment>
<evidence type="ECO:0000256" key="9">
    <source>
        <dbReference type="ARBA" id="ARBA00023163"/>
    </source>
</evidence>
<organism evidence="14">
    <name type="scientific">Kwoniella pini CBS 10737</name>
    <dbReference type="NCBI Taxonomy" id="1296096"/>
    <lineage>
        <taxon>Eukaryota</taxon>
        <taxon>Fungi</taxon>
        <taxon>Dikarya</taxon>
        <taxon>Basidiomycota</taxon>
        <taxon>Agaricomycotina</taxon>
        <taxon>Tremellomycetes</taxon>
        <taxon>Tremellales</taxon>
        <taxon>Cryptococcaceae</taxon>
        <taxon>Kwoniella</taxon>
    </lineage>
</organism>
<keyword evidence="3" id="KW-0479">Metal-binding</keyword>
<gene>
    <name evidence="14" type="ORF">I206_03820</name>
    <name evidence="15" type="ORF">I206_105271</name>
</gene>
<dbReference type="FunFam" id="3.30.160.60:FF:000125">
    <property type="entry name" value="Putative zinc finger protein 143"/>
    <property type="match status" value="2"/>
</dbReference>
<evidence type="ECO:0000256" key="1">
    <source>
        <dbReference type="ARBA" id="ARBA00004123"/>
    </source>
</evidence>
<accession>A0A1B9I4Q1</accession>
<evidence type="ECO:0000256" key="5">
    <source>
        <dbReference type="ARBA" id="ARBA00022771"/>
    </source>
</evidence>
<reference evidence="15" key="2">
    <citation type="submission" date="2013-07" db="EMBL/GenBank/DDBJ databases">
        <authorList>
            <consortium name="The Broad Institute Genome Sequencing Platform"/>
            <person name="Cuomo C."/>
            <person name="Litvintseva A."/>
            <person name="Chen Y."/>
            <person name="Heitman J."/>
            <person name="Sun S."/>
            <person name="Springer D."/>
            <person name="Dromer F."/>
            <person name="Young S.K."/>
            <person name="Zeng Q."/>
            <person name="Gargeya S."/>
            <person name="Fitzgerald M."/>
            <person name="Abouelleil A."/>
            <person name="Alvarado L."/>
            <person name="Berlin A.M."/>
            <person name="Chapman S.B."/>
            <person name="Dewar J."/>
            <person name="Goldberg J."/>
            <person name="Griggs A."/>
            <person name="Gujja S."/>
            <person name="Hansen M."/>
            <person name="Howarth C."/>
            <person name="Imamovic A."/>
            <person name="Larimer J."/>
            <person name="McCowan C."/>
            <person name="Murphy C."/>
            <person name="Pearson M."/>
            <person name="Priest M."/>
            <person name="Roberts A."/>
            <person name="Saif S."/>
            <person name="Shea T."/>
            <person name="Sykes S."/>
            <person name="Wortman J."/>
            <person name="Nusbaum C."/>
            <person name="Birren B."/>
        </authorList>
    </citation>
    <scope>NUCLEOTIDE SEQUENCE</scope>
    <source>
        <strain evidence="15">CBS 10737</strain>
    </source>
</reference>
<feature type="domain" description="C2H2-type" evidence="13">
    <location>
        <begin position="114"/>
        <end position="143"/>
    </location>
</feature>